<sequence length="169" mass="17893">MRLALLAASFATFAFTAHAAEPQPEIQRAVGAPQAVGALHTLRVIPEACARIQGKFTGNSAKPYDFAVVQTGTRCQPRAKLVDAAKVKPQGKPGWIYADLVRVPSAACASQQAVVRLWRHDAKAAPPQLDAQGRSRLYLKESVDAARQNGAGEIPVYAVEMGMAGKGCG</sequence>
<dbReference type="EMBL" id="CP029556">
    <property type="protein sequence ID" value="AXA85360.1"/>
    <property type="molecule type" value="Genomic_DNA"/>
</dbReference>
<evidence type="ECO:0008006" key="4">
    <source>
        <dbReference type="Google" id="ProtNLM"/>
    </source>
</evidence>
<evidence type="ECO:0000313" key="3">
    <source>
        <dbReference type="Proteomes" id="UP000251842"/>
    </source>
</evidence>
<feature type="chain" id="PRO_5016625795" description="Secreted protein" evidence="1">
    <location>
        <begin position="20"/>
        <end position="169"/>
    </location>
</feature>
<organism evidence="2 3">
    <name type="scientific">Solilutibacter oculi</name>
    <dbReference type="NCBI Taxonomy" id="2698682"/>
    <lineage>
        <taxon>Bacteria</taxon>
        <taxon>Pseudomonadati</taxon>
        <taxon>Pseudomonadota</taxon>
        <taxon>Gammaproteobacteria</taxon>
        <taxon>Lysobacterales</taxon>
        <taxon>Lysobacteraceae</taxon>
        <taxon>Solilutibacter</taxon>
    </lineage>
</organism>
<accession>A0A344J8K0</accession>
<keyword evidence="3" id="KW-1185">Reference proteome</keyword>
<name>A0A344J8K0_9GAMM</name>
<protein>
    <recommendedName>
        <fullName evidence="4">Secreted protein</fullName>
    </recommendedName>
</protein>
<reference evidence="3" key="1">
    <citation type="submission" date="2018-05" db="EMBL/GenBank/DDBJ databases">
        <title>Luteimonas pekinense sp. nov., isolated from human Meibomian gland secretions, Beijing, China.</title>
        <authorList>
            <person name="Wen T."/>
            <person name="Bai H."/>
            <person name="Lv H."/>
        </authorList>
    </citation>
    <scope>NUCLEOTIDE SEQUENCE [LARGE SCALE GENOMIC DNA]</scope>
    <source>
        <strain evidence="3">83-4</strain>
    </source>
</reference>
<evidence type="ECO:0000313" key="2">
    <source>
        <dbReference type="EMBL" id="AXA85360.1"/>
    </source>
</evidence>
<dbReference type="RefSeq" id="WP_112927565.1">
    <property type="nucleotide sequence ID" value="NZ_CP029556.1"/>
</dbReference>
<dbReference type="Proteomes" id="UP000251842">
    <property type="component" value="Chromosome"/>
</dbReference>
<proteinExistence type="predicted"/>
<dbReference type="OrthoDB" id="5974698at2"/>
<gene>
    <name evidence="2" type="ORF">DCD74_12385</name>
</gene>
<evidence type="ECO:0000256" key="1">
    <source>
        <dbReference type="SAM" id="SignalP"/>
    </source>
</evidence>
<dbReference type="KEGG" id="lue:DCD74_12385"/>
<feature type="signal peptide" evidence="1">
    <location>
        <begin position="1"/>
        <end position="19"/>
    </location>
</feature>
<keyword evidence="1" id="KW-0732">Signal</keyword>
<dbReference type="AlphaFoldDB" id="A0A344J8K0"/>